<feature type="domain" description="Peptidase M16 N-terminal" evidence="6">
    <location>
        <begin position="59"/>
        <end position="201"/>
    </location>
</feature>
<evidence type="ECO:0000256" key="1">
    <source>
        <dbReference type="ARBA" id="ARBA00007261"/>
    </source>
</evidence>
<dbReference type="EMBL" id="FQZH01000001">
    <property type="protein sequence ID" value="SHI80087.1"/>
    <property type="molecule type" value="Genomic_DNA"/>
</dbReference>
<evidence type="ECO:0000256" key="2">
    <source>
        <dbReference type="ARBA" id="ARBA00022670"/>
    </source>
</evidence>
<dbReference type="Pfam" id="PF05193">
    <property type="entry name" value="Peptidase_M16_C"/>
    <property type="match status" value="1"/>
</dbReference>
<dbReference type="PANTHER" id="PTHR43690">
    <property type="entry name" value="NARDILYSIN"/>
    <property type="match status" value="1"/>
</dbReference>
<dbReference type="InterPro" id="IPR050626">
    <property type="entry name" value="Peptidase_M16"/>
</dbReference>
<organism evidence="8 9">
    <name type="scientific">Flavobacterium haoranii</name>
    <dbReference type="NCBI Taxonomy" id="683124"/>
    <lineage>
        <taxon>Bacteria</taxon>
        <taxon>Pseudomonadati</taxon>
        <taxon>Bacteroidota</taxon>
        <taxon>Flavobacteriia</taxon>
        <taxon>Flavobacteriales</taxon>
        <taxon>Flavobacteriaceae</taxon>
        <taxon>Flavobacterium</taxon>
    </lineage>
</organism>
<dbReference type="PANTHER" id="PTHR43690:SF17">
    <property type="entry name" value="PROTEIN YHJJ"/>
    <property type="match status" value="1"/>
</dbReference>
<name>A0A1M6E3K7_9FLAO</name>
<keyword evidence="9" id="KW-1185">Reference proteome</keyword>
<accession>A0A1M6E3K7</accession>
<protein>
    <submittedName>
        <fullName evidence="8">Predicted Zn-dependent peptidase</fullName>
    </submittedName>
</protein>
<dbReference type="STRING" id="683124.SAMN05444337_0833"/>
<dbReference type="SUPFAM" id="SSF63411">
    <property type="entry name" value="LuxS/MPP-like metallohydrolase"/>
    <property type="match status" value="2"/>
</dbReference>
<evidence type="ECO:0000313" key="8">
    <source>
        <dbReference type="EMBL" id="SHI80087.1"/>
    </source>
</evidence>
<sequence>MPENCNISTNIATYFCYKTKINFMKNFLMALSATTLIGNVTSAQQVTFEEYDLPNGLHVVLHQDNSAPVVITSVMYHVGAKDEQPDRTGFAHFFEHLLFEGTKNIERGEWFKIVTANGGQNNANTTDDRTYYYEVFPSNNLELAIWMESERLMHPVINQIGVDTQNEVVKEEKRLRVDNQPYGNLIKAVKQNMFKVHPYRWTTIGEMEHLDAATLEEFQAFNKKFYIPNNAVLVVAGQFDKSQAKEWINKYFSAIPKGTPVSRKTYEEKPITESFKATWEDPNIQIPMYVTCYRTPSMKTRDARVLDMISSYLSDGKSSKLYKKLVDEKKMALQVGAFNYSQEDYGTYFIYSMPMGNTSEDAIIGQFDEEITKLQTELISEKDYQKLQNKFENDYVNSNASVEGIANNLATYYLLYGDINLINTEINIYRSITREEIKEVANKYLKPSQRMILDYLPAQEKSQN</sequence>
<keyword evidence="5" id="KW-0482">Metalloprotease</keyword>
<dbReference type="Pfam" id="PF00675">
    <property type="entry name" value="Peptidase_M16"/>
    <property type="match status" value="1"/>
</dbReference>
<evidence type="ECO:0000259" key="7">
    <source>
        <dbReference type="Pfam" id="PF05193"/>
    </source>
</evidence>
<feature type="domain" description="Peptidase M16 C-terminal" evidence="7">
    <location>
        <begin position="213"/>
        <end position="390"/>
    </location>
</feature>
<proteinExistence type="inferred from homology"/>
<keyword evidence="3" id="KW-0378">Hydrolase</keyword>
<dbReference type="GO" id="GO:0008237">
    <property type="term" value="F:metallopeptidase activity"/>
    <property type="evidence" value="ECO:0007669"/>
    <property type="project" value="UniProtKB-KW"/>
</dbReference>
<reference evidence="8 9" key="1">
    <citation type="submission" date="2016-11" db="EMBL/GenBank/DDBJ databases">
        <authorList>
            <person name="Jaros S."/>
            <person name="Januszkiewicz K."/>
            <person name="Wedrychowicz H."/>
        </authorList>
    </citation>
    <scope>NUCLEOTIDE SEQUENCE [LARGE SCALE GENOMIC DNA]</scope>
    <source>
        <strain evidence="8 9">DSM 22807</strain>
    </source>
</reference>
<keyword evidence="4" id="KW-0862">Zinc</keyword>
<dbReference type="InterPro" id="IPR011765">
    <property type="entry name" value="Pept_M16_N"/>
</dbReference>
<dbReference type="GO" id="GO:0006508">
    <property type="term" value="P:proteolysis"/>
    <property type="evidence" value="ECO:0007669"/>
    <property type="project" value="UniProtKB-KW"/>
</dbReference>
<evidence type="ECO:0000256" key="3">
    <source>
        <dbReference type="ARBA" id="ARBA00022801"/>
    </source>
</evidence>
<dbReference type="AlphaFoldDB" id="A0A1M6E3K7"/>
<evidence type="ECO:0000256" key="4">
    <source>
        <dbReference type="ARBA" id="ARBA00022833"/>
    </source>
</evidence>
<keyword evidence="2" id="KW-0645">Protease</keyword>
<comment type="similarity">
    <text evidence="1">Belongs to the peptidase M16 family.</text>
</comment>
<dbReference type="GO" id="GO:0046872">
    <property type="term" value="F:metal ion binding"/>
    <property type="evidence" value="ECO:0007669"/>
    <property type="project" value="InterPro"/>
</dbReference>
<dbReference type="InterPro" id="IPR011249">
    <property type="entry name" value="Metalloenz_LuxS/M16"/>
</dbReference>
<evidence type="ECO:0000259" key="6">
    <source>
        <dbReference type="Pfam" id="PF00675"/>
    </source>
</evidence>
<dbReference type="Proteomes" id="UP000184232">
    <property type="component" value="Unassembled WGS sequence"/>
</dbReference>
<evidence type="ECO:0000313" key="9">
    <source>
        <dbReference type="Proteomes" id="UP000184232"/>
    </source>
</evidence>
<evidence type="ECO:0000256" key="5">
    <source>
        <dbReference type="ARBA" id="ARBA00023049"/>
    </source>
</evidence>
<dbReference type="InterPro" id="IPR007863">
    <property type="entry name" value="Peptidase_M16_C"/>
</dbReference>
<dbReference type="Gene3D" id="3.30.830.10">
    <property type="entry name" value="Metalloenzyme, LuxS/M16 peptidase-like"/>
    <property type="match status" value="2"/>
</dbReference>
<gene>
    <name evidence="8" type="ORF">SAMN05444337_0833</name>
</gene>